<dbReference type="CDD" id="cd00170">
    <property type="entry name" value="SEC14"/>
    <property type="match status" value="1"/>
</dbReference>
<feature type="domain" description="CRAL-TRIO" evidence="3">
    <location>
        <begin position="100"/>
        <end position="276"/>
    </location>
</feature>
<dbReference type="InterPro" id="IPR036865">
    <property type="entry name" value="CRAL-TRIO_dom_sf"/>
</dbReference>
<dbReference type="InterPro" id="IPR001251">
    <property type="entry name" value="CRAL-TRIO_dom"/>
</dbReference>
<organism evidence="4 5">
    <name type="scientific">Folsomia candida</name>
    <name type="common">Springtail</name>
    <dbReference type="NCBI Taxonomy" id="158441"/>
    <lineage>
        <taxon>Eukaryota</taxon>
        <taxon>Metazoa</taxon>
        <taxon>Ecdysozoa</taxon>
        <taxon>Arthropoda</taxon>
        <taxon>Hexapoda</taxon>
        <taxon>Collembola</taxon>
        <taxon>Entomobryomorpha</taxon>
        <taxon>Isotomoidea</taxon>
        <taxon>Isotomidae</taxon>
        <taxon>Proisotominae</taxon>
        <taxon>Folsomia</taxon>
    </lineage>
</organism>
<dbReference type="Gene3D" id="3.40.525.10">
    <property type="entry name" value="CRAL-TRIO lipid binding domain"/>
    <property type="match status" value="1"/>
</dbReference>
<dbReference type="InterPro" id="IPR051064">
    <property type="entry name" value="SEC14/CRAL-TRIO_domain"/>
</dbReference>
<evidence type="ECO:0000313" key="5">
    <source>
        <dbReference type="Proteomes" id="UP000198287"/>
    </source>
</evidence>
<reference evidence="4 5" key="1">
    <citation type="submission" date="2015-12" db="EMBL/GenBank/DDBJ databases">
        <title>The genome of Folsomia candida.</title>
        <authorList>
            <person name="Faddeeva A."/>
            <person name="Derks M.F."/>
            <person name="Anvar Y."/>
            <person name="Smit S."/>
            <person name="Van Straalen N."/>
            <person name="Roelofs D."/>
        </authorList>
    </citation>
    <scope>NUCLEOTIDE SEQUENCE [LARGE SCALE GENOMIC DNA]</scope>
    <source>
        <strain evidence="4 5">VU population</strain>
        <tissue evidence="4">Whole body</tissue>
    </source>
</reference>
<feature type="chain" id="PRO_5013279754" description="CRAL-TRIO domain-containing protein" evidence="2">
    <location>
        <begin position="25"/>
        <end position="315"/>
    </location>
</feature>
<feature type="compositionally biased region" description="Polar residues" evidence="1">
    <location>
        <begin position="296"/>
        <end position="315"/>
    </location>
</feature>
<gene>
    <name evidence="4" type="ORF">Fcan01_09373</name>
</gene>
<dbReference type="OMA" id="LTHEYMK"/>
<feature type="region of interest" description="Disordered" evidence="1">
    <location>
        <begin position="295"/>
        <end position="315"/>
    </location>
</feature>
<dbReference type="Pfam" id="PF00650">
    <property type="entry name" value="CRAL_TRIO"/>
    <property type="match status" value="1"/>
</dbReference>
<protein>
    <recommendedName>
        <fullName evidence="3">CRAL-TRIO domain-containing protein</fullName>
    </recommendedName>
</protein>
<proteinExistence type="predicted"/>
<dbReference type="SMART" id="SM00516">
    <property type="entry name" value="SEC14"/>
    <property type="match status" value="1"/>
</dbReference>
<sequence>MGCFKQQYFYGFLVLILLIGKTYEVSLEEDLTLTYTQKLLLDKFKEIVNPALTHEYMKRDIYLIRWLRARNFNLMEAAQLLAQNLRWRQDESMDTILTEDWTDYENRFPYYLEGCDKEGRPVASVDVGSWDVRGQILAGKRDRIIRYFDKLIEEINTIVRHAQDRGENVTQYTLIFQMGNYNLIEQGCPSCLPVYFAMFNSYEAHYTGNVHKMILVNTPPIFQALLSLIRPLLSPLTRDALFIYGNNKAEWQSVLLEEMMPNQLAKSYGGNREQGFEPREVRLWKEFKCNVERPELQNSTSSTTPLTNITSQHLS</sequence>
<dbReference type="PANTHER" id="PTHR23324">
    <property type="entry name" value="SEC14 RELATED PROTEIN"/>
    <property type="match status" value="1"/>
</dbReference>
<comment type="caution">
    <text evidence="4">The sequence shown here is derived from an EMBL/GenBank/DDBJ whole genome shotgun (WGS) entry which is preliminary data.</text>
</comment>
<dbReference type="AlphaFoldDB" id="A0A226EFT7"/>
<dbReference type="SUPFAM" id="SSF46938">
    <property type="entry name" value="CRAL/TRIO N-terminal domain"/>
    <property type="match status" value="1"/>
</dbReference>
<evidence type="ECO:0000259" key="3">
    <source>
        <dbReference type="PROSITE" id="PS50191"/>
    </source>
</evidence>
<keyword evidence="2" id="KW-0732">Signal</keyword>
<accession>A0A226EFT7</accession>
<feature type="signal peptide" evidence="2">
    <location>
        <begin position="1"/>
        <end position="24"/>
    </location>
</feature>
<evidence type="ECO:0000256" key="2">
    <source>
        <dbReference type="SAM" id="SignalP"/>
    </source>
</evidence>
<name>A0A226EFT7_FOLCA</name>
<dbReference type="SUPFAM" id="SSF52087">
    <property type="entry name" value="CRAL/TRIO domain"/>
    <property type="match status" value="1"/>
</dbReference>
<evidence type="ECO:0000313" key="4">
    <source>
        <dbReference type="EMBL" id="OXA56445.1"/>
    </source>
</evidence>
<dbReference type="PROSITE" id="PS50191">
    <property type="entry name" value="CRAL_TRIO"/>
    <property type="match status" value="1"/>
</dbReference>
<dbReference type="InterPro" id="IPR036273">
    <property type="entry name" value="CRAL/TRIO_N_dom_sf"/>
</dbReference>
<keyword evidence="5" id="KW-1185">Reference proteome</keyword>
<dbReference type="OrthoDB" id="75724at2759"/>
<dbReference type="GO" id="GO:0005737">
    <property type="term" value="C:cytoplasm"/>
    <property type="evidence" value="ECO:0007669"/>
    <property type="project" value="TreeGrafter"/>
</dbReference>
<evidence type="ECO:0000256" key="1">
    <source>
        <dbReference type="SAM" id="MobiDB-lite"/>
    </source>
</evidence>
<dbReference type="Proteomes" id="UP000198287">
    <property type="component" value="Unassembled WGS sequence"/>
</dbReference>
<dbReference type="PANTHER" id="PTHR23324:SF83">
    <property type="entry name" value="SEC14-LIKE PROTEIN 2"/>
    <property type="match status" value="1"/>
</dbReference>
<dbReference type="EMBL" id="LNIX01000004">
    <property type="protein sequence ID" value="OXA56445.1"/>
    <property type="molecule type" value="Genomic_DNA"/>
</dbReference>